<protein>
    <recommendedName>
        <fullName evidence="3">SEC-C motif-containing protein</fullName>
    </recommendedName>
</protein>
<accession>A0A4V5NWM7</accession>
<gene>
    <name evidence="1" type="ORF">FCL42_01530</name>
</gene>
<sequence length="303" mass="33711">MELPQVRRQLTTVLNECRGVFQQQHFAVSDEQEPLLEALTLFSQQLAPELISLIANKPKACQLATEELQLFLDAPQIDAETPGYLGHWHSLMLLAHHQQGPESKAQIEHLLALNWQQGSPVYELFGGNLGRLAGLLAQLYAQQPGHLMAWAKHSGLSELARAMTLLALYQLRQTKLLTAARWQEAVAPLLDAKQKSKPTQWQQWLHAMLKLSEPSSETAGWLSQADSLWGEPAPLPTLKLWHGAETAIRELHQECVNQGWQSPTAPEDVIEPAQQATHSVVKAGRNDPCPCGSGQKFKRCCGR</sequence>
<reference evidence="1 2" key="1">
    <citation type="submission" date="2019-04" db="EMBL/GenBank/DDBJ databases">
        <authorList>
            <person name="Hwang J.C."/>
        </authorList>
    </citation>
    <scope>NUCLEOTIDE SEQUENCE [LARGE SCALE GENOMIC DNA]</scope>
    <source>
        <strain evidence="1 2">IMCC35002</strain>
    </source>
</reference>
<dbReference type="SUPFAM" id="SSF103642">
    <property type="entry name" value="Sec-C motif"/>
    <property type="match status" value="1"/>
</dbReference>
<comment type="caution">
    <text evidence="1">The sequence shown here is derived from an EMBL/GenBank/DDBJ whole genome shotgun (WGS) entry which is preliminary data.</text>
</comment>
<dbReference type="PANTHER" id="PTHR33747:SF1">
    <property type="entry name" value="ADENYLATE CYCLASE-ASSOCIATED CAP C-TERMINAL DOMAIN-CONTAINING PROTEIN"/>
    <property type="match status" value="1"/>
</dbReference>
<dbReference type="EMBL" id="SWCJ01000001">
    <property type="protein sequence ID" value="TKB58738.1"/>
    <property type="molecule type" value="Genomic_DNA"/>
</dbReference>
<dbReference type="PANTHER" id="PTHR33747">
    <property type="entry name" value="UPF0225 PROTEIN SCO1677"/>
    <property type="match status" value="1"/>
</dbReference>
<dbReference type="InterPro" id="IPR004027">
    <property type="entry name" value="SEC_C_motif"/>
</dbReference>
<keyword evidence="2" id="KW-1185">Reference proteome</keyword>
<evidence type="ECO:0008006" key="3">
    <source>
        <dbReference type="Google" id="ProtNLM"/>
    </source>
</evidence>
<organism evidence="1 2">
    <name type="scientific">Ferrimonas aestuarii</name>
    <dbReference type="NCBI Taxonomy" id="2569539"/>
    <lineage>
        <taxon>Bacteria</taxon>
        <taxon>Pseudomonadati</taxon>
        <taxon>Pseudomonadota</taxon>
        <taxon>Gammaproteobacteria</taxon>
        <taxon>Alteromonadales</taxon>
        <taxon>Ferrimonadaceae</taxon>
        <taxon>Ferrimonas</taxon>
    </lineage>
</organism>
<evidence type="ECO:0000313" key="2">
    <source>
        <dbReference type="Proteomes" id="UP000305675"/>
    </source>
</evidence>
<name>A0A4V5NWM7_9GAMM</name>
<dbReference type="OrthoDB" id="570299at2"/>
<evidence type="ECO:0000313" key="1">
    <source>
        <dbReference type="EMBL" id="TKB58738.1"/>
    </source>
</evidence>
<dbReference type="Gene3D" id="3.10.450.50">
    <property type="match status" value="1"/>
</dbReference>
<proteinExistence type="predicted"/>
<dbReference type="Proteomes" id="UP000305675">
    <property type="component" value="Unassembled WGS sequence"/>
</dbReference>
<dbReference type="Pfam" id="PF02810">
    <property type="entry name" value="SEC-C"/>
    <property type="match status" value="1"/>
</dbReference>
<dbReference type="AlphaFoldDB" id="A0A4V5NWM7"/>